<keyword evidence="3" id="KW-1185">Reference proteome</keyword>
<gene>
    <name evidence="2" type="ORF">EV646_101274</name>
</gene>
<sequence>MPDETWGSKAGNKLEEQLEQAKAGVKDLAAKAGIGSESAKSRRGTRSRTSTVSRARGTASRARGTASRAAEHVGRTKEELYADATRLGIKGRSKMTKAELEKAVRRG</sequence>
<proteinExistence type="predicted"/>
<accession>A0A4R2IZA5</accession>
<dbReference type="OrthoDB" id="215254at2"/>
<evidence type="ECO:0008006" key="4">
    <source>
        <dbReference type="Google" id="ProtNLM"/>
    </source>
</evidence>
<name>A0A4R2IZA5_9ACTN</name>
<evidence type="ECO:0000313" key="2">
    <source>
        <dbReference type="EMBL" id="TCO51291.1"/>
    </source>
</evidence>
<dbReference type="RefSeq" id="WP_132143041.1">
    <property type="nucleotide sequence ID" value="NZ_SLWR01000001.1"/>
</dbReference>
<evidence type="ECO:0000256" key="1">
    <source>
        <dbReference type="SAM" id="MobiDB-lite"/>
    </source>
</evidence>
<feature type="region of interest" description="Disordered" evidence="1">
    <location>
        <begin position="29"/>
        <end position="74"/>
    </location>
</feature>
<dbReference type="EMBL" id="SLWR01000001">
    <property type="protein sequence ID" value="TCO51291.1"/>
    <property type="molecule type" value="Genomic_DNA"/>
</dbReference>
<comment type="caution">
    <text evidence="2">The sequence shown here is derived from an EMBL/GenBank/DDBJ whole genome shotgun (WGS) entry which is preliminary data.</text>
</comment>
<dbReference type="AlphaFoldDB" id="A0A4R2IZA5"/>
<feature type="compositionally biased region" description="Low complexity" evidence="1">
    <location>
        <begin position="47"/>
        <end position="68"/>
    </location>
</feature>
<dbReference type="Proteomes" id="UP000295573">
    <property type="component" value="Unassembled WGS sequence"/>
</dbReference>
<reference evidence="2 3" key="1">
    <citation type="journal article" date="2015" name="Stand. Genomic Sci.">
        <title>Genomic Encyclopedia of Bacterial and Archaeal Type Strains, Phase III: the genomes of soil and plant-associated and newly described type strains.</title>
        <authorList>
            <person name="Whitman W.B."/>
            <person name="Woyke T."/>
            <person name="Klenk H.P."/>
            <person name="Zhou Y."/>
            <person name="Lilburn T.G."/>
            <person name="Beck B.J."/>
            <person name="De Vos P."/>
            <person name="Vandamme P."/>
            <person name="Eisen J.A."/>
            <person name="Garrity G."/>
            <person name="Hugenholtz P."/>
            <person name="Kyrpides N.C."/>
        </authorList>
    </citation>
    <scope>NUCLEOTIDE SEQUENCE [LARGE SCALE GENOMIC DNA]</scope>
    <source>
        <strain evidence="2 3">VKM Ac-2541</strain>
    </source>
</reference>
<organism evidence="2 3">
    <name type="scientific">Kribbella antiqua</name>
    <dbReference type="NCBI Taxonomy" id="2512217"/>
    <lineage>
        <taxon>Bacteria</taxon>
        <taxon>Bacillati</taxon>
        <taxon>Actinomycetota</taxon>
        <taxon>Actinomycetes</taxon>
        <taxon>Propionibacteriales</taxon>
        <taxon>Kribbellaceae</taxon>
        <taxon>Kribbella</taxon>
    </lineage>
</organism>
<evidence type="ECO:0000313" key="3">
    <source>
        <dbReference type="Proteomes" id="UP000295573"/>
    </source>
</evidence>
<protein>
    <recommendedName>
        <fullName evidence="4">Rho termination factor-like protein</fullName>
    </recommendedName>
</protein>